<gene>
    <name evidence="1" type="ORF">MEPE_00775</name>
</gene>
<accession>A0AAJ4XGP1</accession>
<keyword evidence="2" id="KW-1185">Reference proteome</keyword>
<evidence type="ECO:0000313" key="1">
    <source>
        <dbReference type="EMBL" id="SNX82069.1"/>
    </source>
</evidence>
<evidence type="ECO:0000313" key="2">
    <source>
        <dbReference type="Proteomes" id="UP001294444"/>
    </source>
</evidence>
<organism evidence="1 2">
    <name type="scientific">Melanopsichium pennsylvanicum</name>
    <dbReference type="NCBI Taxonomy" id="63383"/>
    <lineage>
        <taxon>Eukaryota</taxon>
        <taxon>Fungi</taxon>
        <taxon>Dikarya</taxon>
        <taxon>Basidiomycota</taxon>
        <taxon>Ustilaginomycotina</taxon>
        <taxon>Ustilaginomycetes</taxon>
        <taxon>Ustilaginales</taxon>
        <taxon>Ustilaginaceae</taxon>
        <taxon>Melanopsichium</taxon>
    </lineage>
</organism>
<dbReference type="AlphaFoldDB" id="A0AAJ4XGP1"/>
<protein>
    <submittedName>
        <fullName evidence="1">Uncharacterized protein</fullName>
    </submittedName>
</protein>
<sequence length="95" mass="10508">MQCYSGLACCTRDCVGHQSMSSGSDRLSSRPKAGHWEHGHWEHGYWEHKLLHQCPPVGNLTSIANQNFILSVNTVPAGHCALREHAQTAWVIVSS</sequence>
<dbReference type="Proteomes" id="UP001294444">
    <property type="component" value="Unassembled WGS sequence"/>
</dbReference>
<dbReference type="EMBL" id="OAPG01000001">
    <property type="protein sequence ID" value="SNX82069.1"/>
    <property type="molecule type" value="Genomic_DNA"/>
</dbReference>
<name>A0AAJ4XGP1_9BASI</name>
<comment type="caution">
    <text evidence="1">The sequence shown here is derived from an EMBL/GenBank/DDBJ whole genome shotgun (WGS) entry which is preliminary data.</text>
</comment>
<proteinExistence type="predicted"/>
<reference evidence="1" key="1">
    <citation type="submission" date="2023-10" db="EMBL/GenBank/DDBJ databases">
        <authorList>
            <person name="Guldener U."/>
        </authorList>
    </citation>
    <scope>NUCLEOTIDE SEQUENCE</scope>
    <source>
        <strain evidence="1">Mp4</strain>
    </source>
</reference>